<accession>A0A1M4SBJ3</accession>
<dbReference type="Gene3D" id="1.10.10.10">
    <property type="entry name" value="Winged helix-like DNA-binding domain superfamily/Winged helix DNA-binding domain"/>
    <property type="match status" value="1"/>
</dbReference>
<dbReference type="InterPro" id="IPR011213">
    <property type="entry name" value="NMN_biosyn"/>
</dbReference>
<gene>
    <name evidence="2" type="ORF">SAMN02745117_00067</name>
</gene>
<dbReference type="SUPFAM" id="SSF46785">
    <property type="entry name" value="Winged helix' DNA-binding domain"/>
    <property type="match status" value="1"/>
</dbReference>
<evidence type="ECO:0000313" key="2">
    <source>
        <dbReference type="EMBL" id="SHE29594.1"/>
    </source>
</evidence>
<evidence type="ECO:0000259" key="1">
    <source>
        <dbReference type="Pfam" id="PF21906"/>
    </source>
</evidence>
<dbReference type="Proteomes" id="UP000184327">
    <property type="component" value="Unassembled WGS sequence"/>
</dbReference>
<dbReference type="Gene3D" id="3.90.79.10">
    <property type="entry name" value="Nucleoside Triphosphate Pyrophosphohydrolase"/>
    <property type="match status" value="1"/>
</dbReference>
<organism evidence="2 3">
    <name type="scientific">Lampropedia hyalina DSM 16112</name>
    <dbReference type="NCBI Taxonomy" id="1122156"/>
    <lineage>
        <taxon>Bacteria</taxon>
        <taxon>Pseudomonadati</taxon>
        <taxon>Pseudomonadota</taxon>
        <taxon>Betaproteobacteria</taxon>
        <taxon>Burkholderiales</taxon>
        <taxon>Comamonadaceae</taxon>
        <taxon>Lampropedia</taxon>
    </lineage>
</organism>
<dbReference type="AlphaFoldDB" id="A0A1M4SBJ3"/>
<dbReference type="InterPro" id="IPR036388">
    <property type="entry name" value="WH-like_DNA-bd_sf"/>
</dbReference>
<proteinExistence type="predicted"/>
<dbReference type="RefSeq" id="WP_407656047.1">
    <property type="nucleotide sequence ID" value="NZ_FQUZ01000001.1"/>
</dbReference>
<dbReference type="InterPro" id="IPR015797">
    <property type="entry name" value="NUDIX_hydrolase-like_dom_sf"/>
</dbReference>
<dbReference type="InterPro" id="IPR054105">
    <property type="entry name" value="WHD_NrtR"/>
</dbReference>
<dbReference type="PIRSF" id="PIRSF019423">
    <property type="entry name" value="NMN_biosyn"/>
    <property type="match status" value="1"/>
</dbReference>
<evidence type="ECO:0000313" key="3">
    <source>
        <dbReference type="Proteomes" id="UP000184327"/>
    </source>
</evidence>
<sequence>MRLHYLNARLNLATEPSLAITAELVAVLAAVTDGEPRILTTAHGQTLPSGPFQSAHRSMQAGMRAWIESETHHPIGYIEQLYTFADKDRSQQDSRRFISITYLGLTREASAPLRDSVPHAGWRNWYHYFPWEDRRNPASVELVEQRIVPALQRWIADTPDASVRQRRQQRVAYNYGLHDSRWNEDLVLQRYELLYEATLVPEARRARASAAVAQAAGVHGASLPGLDMLHDHRRILATGIARLRAKLKYRPVMFELMPPAFTLLQLQQTVEALSGCWLHKQNFRRLIEQQQLVEETGDMAVGKAGRPAKLFRFRAGVLQERAIAGSKLPMAR</sequence>
<dbReference type="Pfam" id="PF21906">
    <property type="entry name" value="WHD_NrtR"/>
    <property type="match status" value="1"/>
</dbReference>
<keyword evidence="3" id="KW-1185">Reference proteome</keyword>
<dbReference type="SUPFAM" id="SSF55811">
    <property type="entry name" value="Nudix"/>
    <property type="match status" value="1"/>
</dbReference>
<protein>
    <submittedName>
        <fullName evidence="2">Uncharacterized conserved protein</fullName>
    </submittedName>
</protein>
<dbReference type="STRING" id="1122156.SAMN02745117_00067"/>
<dbReference type="InterPro" id="IPR036390">
    <property type="entry name" value="WH_DNA-bd_sf"/>
</dbReference>
<reference evidence="2 3" key="1">
    <citation type="submission" date="2016-11" db="EMBL/GenBank/DDBJ databases">
        <authorList>
            <person name="Jaros S."/>
            <person name="Januszkiewicz K."/>
            <person name="Wedrychowicz H."/>
        </authorList>
    </citation>
    <scope>NUCLEOTIDE SEQUENCE [LARGE SCALE GENOMIC DNA]</scope>
    <source>
        <strain evidence="2 3">DSM 16112</strain>
    </source>
</reference>
<dbReference type="EMBL" id="FQUZ01000001">
    <property type="protein sequence ID" value="SHE29594.1"/>
    <property type="molecule type" value="Genomic_DNA"/>
</dbReference>
<name>A0A1M4SBJ3_9BURK</name>
<feature type="domain" description="NrtR DNA-binding winged helix" evidence="1">
    <location>
        <begin position="254"/>
        <end position="313"/>
    </location>
</feature>